<evidence type="ECO:0000313" key="1">
    <source>
        <dbReference type="EMBL" id="MCP1100987.1"/>
    </source>
</evidence>
<comment type="caution">
    <text evidence="1">The sequence shown here is derived from an EMBL/GenBank/DDBJ whole genome shotgun (WGS) entry which is preliminary data.</text>
</comment>
<organism evidence="1 2">
    <name type="scientific">Aequitasia blattaphilus</name>
    <dbReference type="NCBI Taxonomy" id="2949332"/>
    <lineage>
        <taxon>Bacteria</taxon>
        <taxon>Bacillati</taxon>
        <taxon>Bacillota</taxon>
        <taxon>Clostridia</taxon>
        <taxon>Lachnospirales</taxon>
        <taxon>Lachnospiraceae</taxon>
        <taxon>Aequitasia</taxon>
    </lineage>
</organism>
<dbReference type="EMBL" id="JAMZFW010000001">
    <property type="protein sequence ID" value="MCP1100987.1"/>
    <property type="molecule type" value="Genomic_DNA"/>
</dbReference>
<dbReference type="RefSeq" id="WP_262064772.1">
    <property type="nucleotide sequence ID" value="NZ_JAMXOD010000001.1"/>
</dbReference>
<keyword evidence="2" id="KW-1185">Reference proteome</keyword>
<proteinExistence type="predicted"/>
<reference evidence="1 2" key="1">
    <citation type="journal article" date="2022" name="Genome Biol. Evol.">
        <title>Host diet, physiology and behaviors set the stage for Lachnospiraceae cladogenesis.</title>
        <authorList>
            <person name="Vera-Ponce De Leon A."/>
            <person name="Schneider M."/>
            <person name="Jahnes B.C."/>
            <person name="Sadowski V."/>
            <person name="Camuy-Velez L.A."/>
            <person name="Duan J."/>
            <person name="Sabree Z.L."/>
        </authorList>
    </citation>
    <scope>NUCLEOTIDE SEQUENCE [LARGE SCALE GENOMIC DNA]</scope>
    <source>
        <strain evidence="1 2">PAL113</strain>
    </source>
</reference>
<dbReference type="PANTHER" id="PTHR35810:SF1">
    <property type="entry name" value="CYTOPLASMIC PROTEIN"/>
    <property type="match status" value="1"/>
</dbReference>
<dbReference type="Proteomes" id="UP001523566">
    <property type="component" value="Unassembled WGS sequence"/>
</dbReference>
<protein>
    <submittedName>
        <fullName evidence="1">Death-on-curing protein</fullName>
    </submittedName>
</protein>
<sequence>MNEIVLFSDGDIELEVSVSPESDTVWLTQDQMAALFEKNRTVISRHITNIFSEGELEQDTSVQIMHGSSNNGHRPPQIN</sequence>
<name>A0ABT1E8Z5_9FIRM</name>
<accession>A0ABT1E8Z5</accession>
<evidence type="ECO:0000313" key="2">
    <source>
        <dbReference type="Proteomes" id="UP001523566"/>
    </source>
</evidence>
<dbReference type="PANTHER" id="PTHR35810">
    <property type="entry name" value="CYTOPLASMIC PROTEIN-RELATED"/>
    <property type="match status" value="1"/>
</dbReference>
<gene>
    <name evidence="1" type="ORF">NK125_00995</name>
</gene>